<evidence type="ECO:0000256" key="1">
    <source>
        <dbReference type="SAM" id="MobiDB-lite"/>
    </source>
</evidence>
<reference evidence="3" key="1">
    <citation type="journal article" date="2017" name="Plant J.">
        <title>The pomegranate (Punica granatum L.) genome and the genomics of punicalagin biosynthesis.</title>
        <authorList>
            <person name="Qin G."/>
            <person name="Xu C."/>
            <person name="Ming R."/>
            <person name="Tang H."/>
            <person name="Guyot R."/>
            <person name="Kramer E.M."/>
            <person name="Hu Y."/>
            <person name="Yi X."/>
            <person name="Qi Y."/>
            <person name="Xu X."/>
            <person name="Gao Z."/>
            <person name="Pan H."/>
            <person name="Jian J."/>
            <person name="Tian Y."/>
            <person name="Yue Z."/>
            <person name="Xu Y."/>
        </authorList>
    </citation>
    <scope>NUCLEOTIDE SEQUENCE [LARGE SCALE GENOMIC DNA]</scope>
    <source>
        <strain evidence="3">cv. Dabenzi</strain>
    </source>
</reference>
<protein>
    <submittedName>
        <fullName evidence="2">Uncharacterized protein</fullName>
    </submittedName>
</protein>
<feature type="region of interest" description="Disordered" evidence="1">
    <location>
        <begin position="317"/>
        <end position="338"/>
    </location>
</feature>
<dbReference type="AlphaFoldDB" id="A0A218XXN6"/>
<feature type="compositionally biased region" description="Acidic residues" evidence="1">
    <location>
        <begin position="317"/>
        <end position="330"/>
    </location>
</feature>
<accession>A0A218XXN6</accession>
<evidence type="ECO:0000313" key="2">
    <source>
        <dbReference type="EMBL" id="OWM89052.1"/>
    </source>
</evidence>
<evidence type="ECO:0000313" key="3">
    <source>
        <dbReference type="Proteomes" id="UP000197138"/>
    </source>
</evidence>
<dbReference type="EMBL" id="MTKT01000688">
    <property type="protein sequence ID" value="OWM89052.1"/>
    <property type="molecule type" value="Genomic_DNA"/>
</dbReference>
<organism evidence="2 3">
    <name type="scientific">Punica granatum</name>
    <name type="common">Pomegranate</name>
    <dbReference type="NCBI Taxonomy" id="22663"/>
    <lineage>
        <taxon>Eukaryota</taxon>
        <taxon>Viridiplantae</taxon>
        <taxon>Streptophyta</taxon>
        <taxon>Embryophyta</taxon>
        <taxon>Tracheophyta</taxon>
        <taxon>Spermatophyta</taxon>
        <taxon>Magnoliopsida</taxon>
        <taxon>eudicotyledons</taxon>
        <taxon>Gunneridae</taxon>
        <taxon>Pentapetalae</taxon>
        <taxon>rosids</taxon>
        <taxon>malvids</taxon>
        <taxon>Myrtales</taxon>
        <taxon>Lythraceae</taxon>
        <taxon>Punica</taxon>
    </lineage>
</organism>
<dbReference type="Proteomes" id="UP000197138">
    <property type="component" value="Unassembled WGS sequence"/>
</dbReference>
<comment type="caution">
    <text evidence="2">The sequence shown here is derived from an EMBL/GenBank/DDBJ whole genome shotgun (WGS) entry which is preliminary data.</text>
</comment>
<gene>
    <name evidence="2" type="ORF">CDL15_Pgr023898</name>
</gene>
<sequence length="338" mass="37804">MESKSNNKCFTSKRPLTGFLPEPYSKHRRVEQGINWCRDIYDIAYIDGVLCLVLYVQPLAVVFEKEYPVLYTDPAGMTALDREHQEPHPVGWPFQDGGSSRFRIKQTTPSRFDQTICSDVEYSVEEYDEADGDGGASKDLGVCFLRCRFDVILDFPKGCGPRAEDNCPMNYTLKSSTGSVNSCTHSDGFSKTVHHREILDQTNNSTKADQLTLTICSNGEYSIEECDEDDSNDEGVSKDVGACLFRHRFDVIRDFPKGCRPCAEDNCPTNNSFKPSSGSIKSCTHSDGFSKTVDHREILDQADNSIKADQSICSDDEYSIEEYNQDDGDEDVSKDLGA</sequence>
<name>A0A218XXN6_PUNGR</name>
<proteinExistence type="predicted"/>